<feature type="compositionally biased region" description="Basic residues" evidence="6">
    <location>
        <begin position="28"/>
        <end position="37"/>
    </location>
</feature>
<reference evidence="9 11" key="1">
    <citation type="journal article" date="2016" name="Genome Announc.">
        <title>Complete Genome Sequence of the Amino Acid-Fermenting Clostridium propionicum X2 (DSM 1682).</title>
        <authorList>
            <person name="Poehlein A."/>
            <person name="Schlien K."/>
            <person name="Chowdhury N.P."/>
            <person name="Gottschalk G."/>
            <person name="Buckel W."/>
            <person name="Daniel R."/>
        </authorList>
    </citation>
    <scope>NUCLEOTIDE SEQUENCE [LARGE SCALE GENOMIC DNA]</scope>
    <source>
        <strain evidence="9 11">X2</strain>
    </source>
</reference>
<dbReference type="InterPro" id="IPR000064">
    <property type="entry name" value="NLP_P60_dom"/>
</dbReference>
<feature type="domain" description="NlpC/P60" evidence="8">
    <location>
        <begin position="445"/>
        <end position="570"/>
    </location>
</feature>
<keyword evidence="11" id="KW-1185">Reference proteome</keyword>
<dbReference type="KEGG" id="cpro:CPRO_18810"/>
<accession>A0A0X1U935</accession>
<keyword evidence="2" id="KW-0645">Protease</keyword>
<evidence type="ECO:0000313" key="12">
    <source>
        <dbReference type="Proteomes" id="UP000184204"/>
    </source>
</evidence>
<dbReference type="Proteomes" id="UP000184204">
    <property type="component" value="Unassembled WGS sequence"/>
</dbReference>
<feature type="coiled-coil region" evidence="5">
    <location>
        <begin position="266"/>
        <end position="293"/>
    </location>
</feature>
<name>A0A0X1U935_ANAPI</name>
<evidence type="ECO:0000256" key="4">
    <source>
        <dbReference type="ARBA" id="ARBA00022807"/>
    </source>
</evidence>
<dbReference type="EMBL" id="CP014223">
    <property type="protein sequence ID" value="AMJ41463.1"/>
    <property type="molecule type" value="Genomic_DNA"/>
</dbReference>
<dbReference type="OrthoDB" id="9812962at2"/>
<organism evidence="10 12">
    <name type="scientific">Anaerotignum propionicum DSM 1682</name>
    <dbReference type="NCBI Taxonomy" id="991789"/>
    <lineage>
        <taxon>Bacteria</taxon>
        <taxon>Bacillati</taxon>
        <taxon>Bacillota</taxon>
        <taxon>Clostridia</taxon>
        <taxon>Lachnospirales</taxon>
        <taxon>Anaerotignaceae</taxon>
        <taxon>Anaerotignum</taxon>
    </lineage>
</organism>
<sequence length="571" mass="64558">MEDKLNKSRLKLEKAELERDKALEKGLKNKKQLKMQRKFYEKEKPKSKLDFGENKSKPSDKLTDKPKSSDSLVDIVKPQSTMVRKFKNAPQKAVASNIHKEISESEDDNVGVKATHGSEQSAEFMGRKLKSAYEHQKLKPYKTLAKAEKKLQKSQVNYTYNRAMAENPQLGSSPFSKWHQKQNIKKQYANARKAGTATRNTATTIKDIVKKGVDTVAAIAANTVKNPRILIICGCFLLIIIICGALFSSCSVMLQGGFNSIVGTSYNSEDEDIVEVDNDYKNLEKELKDKIDNIESDYPGYDEYRYNLDEIGHNAHELASYLTALLKYYKPNEVQGELQQIFDLQYKLKLERVVEIRYRTKTRTDSEGNSYKVKVPYKYYILKITLINTPINNVAEDLLTAEQFELFRVYLETKGNKPNVFGDKYSETDSNQDLGYQVPAHNLTDEEFGKMLKEAEKYIGYPYVWGGSSPSTSFDCSGFVCWVINQSGVGNIPRTTATGIYNQTTPIPKSEAKPGDIIFFEGTYDSAGAVSHVGIYVGDGMMIHCGNPIGYANVNSGYWQDHFYAYGRIQP</sequence>
<dbReference type="RefSeq" id="WP_066050743.1">
    <property type="nucleotide sequence ID" value="NZ_CP014223.1"/>
</dbReference>
<keyword evidence="7" id="KW-0472">Membrane</keyword>
<reference evidence="11" key="2">
    <citation type="submission" date="2016-01" db="EMBL/GenBank/DDBJ databases">
        <authorList>
            <person name="Poehlein A."/>
            <person name="Schlien K."/>
            <person name="Gottschalk G."/>
            <person name="Buckel W."/>
            <person name="Daniel R."/>
        </authorList>
    </citation>
    <scope>NUCLEOTIDE SEQUENCE [LARGE SCALE GENOMIC DNA]</scope>
    <source>
        <strain evidence="11">X2</strain>
    </source>
</reference>
<dbReference type="GO" id="GO:0006508">
    <property type="term" value="P:proteolysis"/>
    <property type="evidence" value="ECO:0007669"/>
    <property type="project" value="UniProtKB-KW"/>
</dbReference>
<dbReference type="PANTHER" id="PTHR47053">
    <property type="entry name" value="MUREIN DD-ENDOPEPTIDASE MEPH-RELATED"/>
    <property type="match status" value="1"/>
</dbReference>
<evidence type="ECO:0000256" key="2">
    <source>
        <dbReference type="ARBA" id="ARBA00022670"/>
    </source>
</evidence>
<evidence type="ECO:0000313" key="11">
    <source>
        <dbReference type="Proteomes" id="UP000068026"/>
    </source>
</evidence>
<evidence type="ECO:0000256" key="1">
    <source>
        <dbReference type="ARBA" id="ARBA00007074"/>
    </source>
</evidence>
<keyword evidence="3 10" id="KW-0378">Hydrolase</keyword>
<dbReference type="Proteomes" id="UP000068026">
    <property type="component" value="Chromosome"/>
</dbReference>
<evidence type="ECO:0000313" key="10">
    <source>
        <dbReference type="EMBL" id="SHE69050.1"/>
    </source>
</evidence>
<dbReference type="EMBL" id="FQUA01000005">
    <property type="protein sequence ID" value="SHE69050.1"/>
    <property type="molecule type" value="Genomic_DNA"/>
</dbReference>
<evidence type="ECO:0000313" key="9">
    <source>
        <dbReference type="EMBL" id="AMJ41463.1"/>
    </source>
</evidence>
<feature type="region of interest" description="Disordered" evidence="6">
    <location>
        <begin position="27"/>
        <end position="73"/>
    </location>
</feature>
<dbReference type="AlphaFoldDB" id="A0A0X1U935"/>
<dbReference type="GO" id="GO:0008234">
    <property type="term" value="F:cysteine-type peptidase activity"/>
    <property type="evidence" value="ECO:0007669"/>
    <property type="project" value="UniProtKB-KW"/>
</dbReference>
<protein>
    <submittedName>
        <fullName evidence="10">Cell wall-associated hydrolase, NlpC family</fullName>
    </submittedName>
    <submittedName>
        <fullName evidence="9">Endopeptidase p60</fullName>
        <ecNumber evidence="9">3.4.-.-</ecNumber>
    </submittedName>
</protein>
<dbReference type="SUPFAM" id="SSF54001">
    <property type="entry name" value="Cysteine proteinases"/>
    <property type="match status" value="1"/>
</dbReference>
<evidence type="ECO:0000256" key="3">
    <source>
        <dbReference type="ARBA" id="ARBA00022801"/>
    </source>
</evidence>
<proteinExistence type="inferred from homology"/>
<reference evidence="10" key="3">
    <citation type="submission" date="2016-11" db="EMBL/GenBank/DDBJ databases">
        <authorList>
            <person name="Varghese N."/>
            <person name="Submissions S."/>
        </authorList>
    </citation>
    <scope>NUCLEOTIDE SEQUENCE</scope>
    <source>
        <strain evidence="10">DSM 1682</strain>
    </source>
</reference>
<evidence type="ECO:0000256" key="7">
    <source>
        <dbReference type="SAM" id="Phobius"/>
    </source>
</evidence>
<dbReference type="InterPro" id="IPR051202">
    <property type="entry name" value="Peptidase_C40"/>
</dbReference>
<reference evidence="12" key="4">
    <citation type="submission" date="2016-11" db="EMBL/GenBank/DDBJ databases">
        <authorList>
            <person name="Jaros S."/>
            <person name="Januszkiewicz K."/>
            <person name="Wedrychowicz H."/>
        </authorList>
    </citation>
    <scope>NUCLEOTIDE SEQUENCE [LARGE SCALE GENOMIC DNA]</scope>
    <source>
        <strain evidence="12">DSM 1682</strain>
    </source>
</reference>
<dbReference type="EC" id="3.4.-.-" evidence="9"/>
<evidence type="ECO:0000259" key="8">
    <source>
        <dbReference type="PROSITE" id="PS51935"/>
    </source>
</evidence>
<keyword evidence="7" id="KW-0812">Transmembrane</keyword>
<comment type="similarity">
    <text evidence="1">Belongs to the peptidase C40 family.</text>
</comment>
<dbReference type="NCBIfam" id="NF045974">
    <property type="entry name" value="conju_CD1108"/>
    <property type="match status" value="1"/>
</dbReference>
<dbReference type="InterPro" id="IPR038765">
    <property type="entry name" value="Papain-like_cys_pep_sf"/>
</dbReference>
<keyword evidence="4" id="KW-0788">Thiol protease</keyword>
<evidence type="ECO:0000256" key="6">
    <source>
        <dbReference type="SAM" id="MobiDB-lite"/>
    </source>
</evidence>
<dbReference type="PROSITE" id="PS51935">
    <property type="entry name" value="NLPC_P60"/>
    <property type="match status" value="1"/>
</dbReference>
<feature type="compositionally biased region" description="Basic and acidic residues" evidence="6">
    <location>
        <begin position="38"/>
        <end position="68"/>
    </location>
</feature>
<keyword evidence="7" id="KW-1133">Transmembrane helix</keyword>
<dbReference type="Gene3D" id="3.90.1720.10">
    <property type="entry name" value="endopeptidase domain like (from Nostoc punctiforme)"/>
    <property type="match status" value="1"/>
</dbReference>
<keyword evidence="5" id="KW-0175">Coiled coil</keyword>
<gene>
    <name evidence="9" type="primary">iap_1</name>
    <name evidence="9" type="ORF">CPRO_18810</name>
    <name evidence="10" type="ORF">SAMN02745151_01480</name>
</gene>
<feature type="transmembrane region" description="Helical" evidence="7">
    <location>
        <begin position="229"/>
        <end position="247"/>
    </location>
</feature>
<dbReference type="PANTHER" id="PTHR47053:SF5">
    <property type="entry name" value="BIFUNCTIONAL MURAMIDASE_DL-ENDOPEPTIDASE CWLT"/>
    <property type="match status" value="1"/>
</dbReference>
<dbReference type="Pfam" id="PF00877">
    <property type="entry name" value="NLPC_P60"/>
    <property type="match status" value="1"/>
</dbReference>
<evidence type="ECO:0000256" key="5">
    <source>
        <dbReference type="SAM" id="Coils"/>
    </source>
</evidence>